<evidence type="ECO:0000256" key="1">
    <source>
        <dbReference type="ARBA" id="ARBA00004141"/>
    </source>
</evidence>
<dbReference type="EMBL" id="JAIPUX010003439">
    <property type="protein sequence ID" value="KAH0620060.1"/>
    <property type="molecule type" value="Genomic_DNA"/>
</dbReference>
<feature type="region of interest" description="Disordered" evidence="8">
    <location>
        <begin position="119"/>
        <end position="160"/>
    </location>
</feature>
<feature type="compositionally biased region" description="Acidic residues" evidence="8">
    <location>
        <begin position="125"/>
        <end position="138"/>
    </location>
</feature>
<keyword evidence="12" id="KW-1185">Reference proteome</keyword>
<sequence length="160" mass="18457">MDFRAHVVHHFAALGLMFCSWSANYIRLGTLVMIVHDFADIWLEDSTGYVILSYILYADCYRSIFLLQRAAIDPSRSTYLLGLLSFQHSEEIHFHKANYPFQVLRIPIPAWAKISNDKNVKDDRSDEEEEDSFSDVEEEHMKNGNKNGCGSSHPLLNHNH</sequence>
<comment type="pathway">
    <text evidence="3">Sphingolipid metabolism.</text>
</comment>
<comment type="caution">
    <text evidence="11">The sequence shown here is derived from an EMBL/GenBank/DDBJ whole genome shotgun (WGS) entry which is preliminary data.</text>
</comment>
<evidence type="ECO:0000256" key="4">
    <source>
        <dbReference type="ARBA" id="ARBA00022692"/>
    </source>
</evidence>
<dbReference type="PANTHER" id="PTHR12560:SF18">
    <property type="entry name" value="CERAMIDE SYNTHASE 3"/>
    <property type="match status" value="1"/>
</dbReference>
<feature type="transmembrane region" description="Helical" evidence="9">
    <location>
        <begin position="7"/>
        <end position="26"/>
    </location>
</feature>
<organism evidence="11 12">
    <name type="scientific">Phrynosoma platyrhinos</name>
    <name type="common">Desert horned lizard</name>
    <dbReference type="NCBI Taxonomy" id="52577"/>
    <lineage>
        <taxon>Eukaryota</taxon>
        <taxon>Metazoa</taxon>
        <taxon>Chordata</taxon>
        <taxon>Craniata</taxon>
        <taxon>Vertebrata</taxon>
        <taxon>Euteleostomi</taxon>
        <taxon>Lepidosauria</taxon>
        <taxon>Squamata</taxon>
        <taxon>Bifurcata</taxon>
        <taxon>Unidentata</taxon>
        <taxon>Episquamata</taxon>
        <taxon>Toxicofera</taxon>
        <taxon>Iguania</taxon>
        <taxon>Phrynosomatidae</taxon>
        <taxon>Phrynosomatinae</taxon>
        <taxon>Phrynosoma</taxon>
    </lineage>
</organism>
<dbReference type="PANTHER" id="PTHR12560">
    <property type="entry name" value="LONGEVITY ASSURANCE FACTOR 1 LAG1"/>
    <property type="match status" value="1"/>
</dbReference>
<evidence type="ECO:0000256" key="3">
    <source>
        <dbReference type="ARBA" id="ARBA00004991"/>
    </source>
</evidence>
<keyword evidence="4 9" id="KW-0812">Transmembrane</keyword>
<keyword evidence="5 9" id="KW-1133">Transmembrane helix</keyword>
<dbReference type="InterPro" id="IPR006634">
    <property type="entry name" value="TLC-dom"/>
</dbReference>
<protein>
    <recommendedName>
        <fullName evidence="10">TLC domain-containing protein</fullName>
    </recommendedName>
</protein>
<name>A0ABQ7SRW5_PHRPL</name>
<comment type="catalytic activity">
    <reaction evidence="7">
        <text>sphinganine + octadecanoyl-CoA = N-(octadecanoyl)-sphinganine + CoA + H(+)</text>
        <dbReference type="Rhea" id="RHEA:36547"/>
        <dbReference type="ChEBI" id="CHEBI:15378"/>
        <dbReference type="ChEBI" id="CHEBI:57287"/>
        <dbReference type="ChEBI" id="CHEBI:57394"/>
        <dbReference type="ChEBI" id="CHEBI:57817"/>
        <dbReference type="ChEBI" id="CHEBI:67033"/>
    </reaction>
    <physiologicalReaction direction="left-to-right" evidence="7">
        <dbReference type="Rhea" id="RHEA:36548"/>
    </physiologicalReaction>
</comment>
<evidence type="ECO:0000256" key="6">
    <source>
        <dbReference type="ARBA" id="ARBA00023136"/>
    </source>
</evidence>
<dbReference type="Proteomes" id="UP000826234">
    <property type="component" value="Unassembled WGS sequence"/>
</dbReference>
<dbReference type="InterPro" id="IPR016439">
    <property type="entry name" value="Lag1/Lac1-like"/>
</dbReference>
<evidence type="ECO:0000313" key="12">
    <source>
        <dbReference type="Proteomes" id="UP000826234"/>
    </source>
</evidence>
<feature type="domain" description="TLC" evidence="10">
    <location>
        <begin position="2"/>
        <end position="44"/>
    </location>
</feature>
<comment type="pathway">
    <text evidence="2">Lipid metabolism; sphingolipid metabolism.</text>
</comment>
<proteinExistence type="predicted"/>
<evidence type="ECO:0000259" key="10">
    <source>
        <dbReference type="Pfam" id="PF03798"/>
    </source>
</evidence>
<reference evidence="11 12" key="1">
    <citation type="journal article" date="2022" name="Gigascience">
        <title>A chromosome-level genome assembly and annotation of the desert horned lizard, Phrynosoma platyrhinos, provides insight into chromosomal rearrangements among reptiles.</title>
        <authorList>
            <person name="Koochekian N."/>
            <person name="Ascanio A."/>
            <person name="Farleigh K."/>
            <person name="Card D.C."/>
            <person name="Schield D.R."/>
            <person name="Castoe T.A."/>
            <person name="Jezkova T."/>
        </authorList>
    </citation>
    <scope>NUCLEOTIDE SEQUENCE [LARGE SCALE GENOMIC DNA]</scope>
    <source>
        <strain evidence="11">NK-2021</strain>
    </source>
</reference>
<comment type="subcellular location">
    <subcellularLocation>
        <location evidence="1">Membrane</location>
        <topology evidence="1">Multi-pass membrane protein</topology>
    </subcellularLocation>
</comment>
<evidence type="ECO:0000256" key="8">
    <source>
        <dbReference type="SAM" id="MobiDB-lite"/>
    </source>
</evidence>
<evidence type="ECO:0000256" key="9">
    <source>
        <dbReference type="SAM" id="Phobius"/>
    </source>
</evidence>
<evidence type="ECO:0000313" key="11">
    <source>
        <dbReference type="EMBL" id="KAH0620060.1"/>
    </source>
</evidence>
<evidence type="ECO:0000256" key="2">
    <source>
        <dbReference type="ARBA" id="ARBA00004760"/>
    </source>
</evidence>
<accession>A0ABQ7SRW5</accession>
<evidence type="ECO:0000256" key="7">
    <source>
        <dbReference type="ARBA" id="ARBA00049036"/>
    </source>
</evidence>
<keyword evidence="6 9" id="KW-0472">Membrane</keyword>
<evidence type="ECO:0000256" key="5">
    <source>
        <dbReference type="ARBA" id="ARBA00022989"/>
    </source>
</evidence>
<gene>
    <name evidence="11" type="ORF">JD844_014603</name>
</gene>
<dbReference type="Pfam" id="PF03798">
    <property type="entry name" value="TRAM_LAG1_CLN8"/>
    <property type="match status" value="1"/>
</dbReference>